<proteinExistence type="predicted"/>
<protein>
    <submittedName>
        <fullName evidence="1">Uncharacterized protein</fullName>
    </submittedName>
</protein>
<dbReference type="KEGG" id="nio:NITINOP_0876"/>
<gene>
    <name evidence="1" type="ORF">NITINOP_0876</name>
</gene>
<dbReference type="EMBL" id="LN885086">
    <property type="protein sequence ID" value="CUQ65851.1"/>
    <property type="molecule type" value="Genomic_DNA"/>
</dbReference>
<dbReference type="AlphaFoldDB" id="A0A0S4KU21"/>
<accession>A0A0S4KU21</accession>
<sequence length="28" mass="2987">MPTMGMTEEIIKRYLADKGGVCPVFAGA</sequence>
<organism evidence="1 2">
    <name type="scientific">Candidatus Nitrospira inopinata</name>
    <dbReference type="NCBI Taxonomy" id="1715989"/>
    <lineage>
        <taxon>Bacteria</taxon>
        <taxon>Pseudomonadati</taxon>
        <taxon>Nitrospirota</taxon>
        <taxon>Nitrospiria</taxon>
        <taxon>Nitrospirales</taxon>
        <taxon>Nitrospiraceae</taxon>
        <taxon>Nitrospira</taxon>
    </lineage>
</organism>
<evidence type="ECO:0000313" key="1">
    <source>
        <dbReference type="EMBL" id="CUQ65851.1"/>
    </source>
</evidence>
<reference evidence="2" key="1">
    <citation type="submission" date="2015-09" db="EMBL/GenBank/DDBJ databases">
        <authorList>
            <person name="Daims H."/>
        </authorList>
    </citation>
    <scope>NUCLEOTIDE SEQUENCE [LARGE SCALE GENOMIC DNA]</scope>
</reference>
<keyword evidence="2" id="KW-1185">Reference proteome</keyword>
<evidence type="ECO:0000313" key="2">
    <source>
        <dbReference type="Proteomes" id="UP000066284"/>
    </source>
</evidence>
<name>A0A0S4KU21_9BACT</name>
<dbReference type="STRING" id="1715989.NITINOP_0876"/>
<dbReference type="Proteomes" id="UP000066284">
    <property type="component" value="Chromosome 1"/>
</dbReference>